<feature type="region of interest" description="Disordered" evidence="1">
    <location>
        <begin position="47"/>
        <end position="75"/>
    </location>
</feature>
<evidence type="ECO:0000256" key="2">
    <source>
        <dbReference type="SAM" id="Phobius"/>
    </source>
</evidence>
<protein>
    <submittedName>
        <fullName evidence="3">Uncharacterized protein</fullName>
    </submittedName>
</protein>
<dbReference type="AlphaFoldDB" id="Q8FQT9"/>
<accession>Q8FQT9</accession>
<dbReference type="HOGENOM" id="CLU_2664866_0_0_11"/>
<keyword evidence="4" id="KW-1185">Reference proteome</keyword>
<keyword evidence="2" id="KW-0472">Membrane</keyword>
<feature type="compositionally biased region" description="Polar residues" evidence="1">
    <location>
        <begin position="50"/>
        <end position="75"/>
    </location>
</feature>
<feature type="transmembrane region" description="Helical" evidence="2">
    <location>
        <begin position="20"/>
        <end position="39"/>
    </location>
</feature>
<name>Q8FQT9_COREF</name>
<evidence type="ECO:0000256" key="1">
    <source>
        <dbReference type="SAM" id="MobiDB-lite"/>
    </source>
</evidence>
<keyword evidence="2" id="KW-0812">Transmembrane</keyword>
<proteinExistence type="predicted"/>
<evidence type="ECO:0000313" key="3">
    <source>
        <dbReference type="EMBL" id="BAC17840.1"/>
    </source>
</evidence>
<sequence>MISSLIFLTVRSFPERVELIFLTPFVYLPLTLVYLWLNVQLVRVGRDKTASQSSRATTRPANPFPTSGNPDNLMP</sequence>
<keyword evidence="2" id="KW-1133">Transmembrane helix</keyword>
<reference evidence="3 4" key="1">
    <citation type="journal article" date="2003" name="Genome Res.">
        <title>Comparative complete genome sequence analysis of the amino acid replacements responsible for the thermostability of Corynebacterium efficiens.</title>
        <authorList>
            <person name="Nishio Y."/>
            <person name="Nakamura Y."/>
            <person name="Kawarabayasi Y."/>
            <person name="Usuda Y."/>
            <person name="Kimura E."/>
            <person name="Sugimoto S."/>
            <person name="Matsui K."/>
            <person name="Yamagishi A."/>
            <person name="Kikuchi H."/>
            <person name="Ikeo K."/>
            <person name="Gojobori T."/>
        </authorList>
    </citation>
    <scope>NUCLEOTIDE SEQUENCE [LARGE SCALE GENOMIC DNA]</scope>
    <source>
        <strain evidence="4">DSM 44549 / YS-314 / AJ 12310 / JCM 11189 / NBRC 100395</strain>
    </source>
</reference>
<evidence type="ECO:0000313" key="4">
    <source>
        <dbReference type="Proteomes" id="UP000001409"/>
    </source>
</evidence>
<dbReference type="STRING" id="196164.gene:10741436"/>
<dbReference type="KEGG" id="cef:CE1030"/>
<dbReference type="Proteomes" id="UP000001409">
    <property type="component" value="Chromosome"/>
</dbReference>
<dbReference type="EMBL" id="BA000035">
    <property type="protein sequence ID" value="BAC17840.1"/>
    <property type="molecule type" value="Genomic_DNA"/>
</dbReference>
<organism evidence="3 4">
    <name type="scientific">Corynebacterium efficiens (strain DSM 44549 / YS-314 / AJ 12310 / JCM 11189 / NBRC 100395)</name>
    <dbReference type="NCBI Taxonomy" id="196164"/>
    <lineage>
        <taxon>Bacteria</taxon>
        <taxon>Bacillati</taxon>
        <taxon>Actinomycetota</taxon>
        <taxon>Actinomycetes</taxon>
        <taxon>Mycobacteriales</taxon>
        <taxon>Corynebacteriaceae</taxon>
        <taxon>Corynebacterium</taxon>
    </lineage>
</organism>